<dbReference type="InParanoid" id="A0A2T0GW43"/>
<evidence type="ECO:0000313" key="2">
    <source>
        <dbReference type="Proteomes" id="UP000239352"/>
    </source>
</evidence>
<organism evidence="1 2">
    <name type="scientific">Actinopolyspora mortivallis</name>
    <dbReference type="NCBI Taxonomy" id="33906"/>
    <lineage>
        <taxon>Bacteria</taxon>
        <taxon>Bacillati</taxon>
        <taxon>Actinomycetota</taxon>
        <taxon>Actinomycetes</taxon>
        <taxon>Actinopolysporales</taxon>
        <taxon>Actinopolysporaceae</taxon>
        <taxon>Actinopolyspora</taxon>
    </lineage>
</organism>
<sequence>MRPRGVRQRIQRLREHAEQQDRAHPHLALRRGLTRFIHGCAALAYWDTPGTALVETYREVCALLDAPGQQRTHSTLERASLDCIEQLGNCDTFTAVAADPHRKAGRDDDIAEPVLLRIPPRALTGRDTPDAHFPMACFNAAGSCLDGVLSPYRSCLLITGLGYHEPAEERELLDTMRTLRVEYEDQPDNRADVAERITHQLRKAVQRFG</sequence>
<accession>A0A2T0GW43</accession>
<comment type="caution">
    <text evidence="1">The sequence shown here is derived from an EMBL/GenBank/DDBJ whole genome shotgun (WGS) entry which is preliminary data.</text>
</comment>
<proteinExistence type="predicted"/>
<gene>
    <name evidence="1" type="ORF">CEP50_10965</name>
</gene>
<evidence type="ECO:0000313" key="1">
    <source>
        <dbReference type="EMBL" id="PRW63330.1"/>
    </source>
</evidence>
<keyword evidence="2" id="KW-1185">Reference proteome</keyword>
<reference evidence="1 2" key="1">
    <citation type="submission" date="2018-03" db="EMBL/GenBank/DDBJ databases">
        <title>Actinopolyspora mortivallis from Sahara, screening for active biomolecules.</title>
        <authorList>
            <person name="Selama O."/>
            <person name="Wellington E.M.H."/>
            <person name="Hacene H."/>
        </authorList>
    </citation>
    <scope>NUCLEOTIDE SEQUENCE [LARGE SCALE GENOMIC DNA]</scope>
    <source>
        <strain evidence="1 2">M5A</strain>
    </source>
</reference>
<dbReference type="Proteomes" id="UP000239352">
    <property type="component" value="Unassembled WGS sequence"/>
</dbReference>
<dbReference type="AlphaFoldDB" id="A0A2T0GW43"/>
<dbReference type="EMBL" id="PVSR01000016">
    <property type="protein sequence ID" value="PRW63330.1"/>
    <property type="molecule type" value="Genomic_DNA"/>
</dbReference>
<dbReference type="RefSeq" id="WP_106113847.1">
    <property type="nucleotide sequence ID" value="NZ_PVSR01000016.1"/>
</dbReference>
<name>A0A2T0GW43_ACTMO</name>
<protein>
    <submittedName>
        <fullName evidence="1">Uncharacterized protein</fullName>
    </submittedName>
</protein>